<dbReference type="InterPro" id="IPR050452">
    <property type="entry name" value="Metacaspase"/>
</dbReference>
<evidence type="ECO:0000313" key="4">
    <source>
        <dbReference type="Proteomes" id="UP000801864"/>
    </source>
</evidence>
<dbReference type="AlphaFoldDB" id="A0A9P5CEW0"/>
<dbReference type="Pfam" id="PF00656">
    <property type="entry name" value="Peptidase_C14"/>
    <property type="match status" value="1"/>
</dbReference>
<reference evidence="3 4" key="1">
    <citation type="submission" date="2018-06" db="EMBL/GenBank/DDBJ databases">
        <title>Genome analysis of cellulolytic fungus Trichoderma lentiforme CFAM-422.</title>
        <authorList>
            <person name="Steindorff A.S."/>
            <person name="Formighieri E.F."/>
            <person name="Midorikawa G.E.O."/>
            <person name="Tamietti M.S."/>
            <person name="Ramos E.Z."/>
            <person name="Silva A.S."/>
            <person name="Bon E.P.S."/>
            <person name="Mendes T.D."/>
            <person name="Damaso M.C.T."/>
            <person name="Favaro L.C.L."/>
        </authorList>
    </citation>
    <scope>NUCLEOTIDE SEQUENCE [LARGE SCALE GENOMIC DNA]</scope>
    <source>
        <strain evidence="3 4">CFAM-422</strain>
    </source>
</reference>
<dbReference type="PANTHER" id="PTHR48104:SF30">
    <property type="entry name" value="METACASPASE-1"/>
    <property type="match status" value="1"/>
</dbReference>
<keyword evidence="4" id="KW-1185">Reference proteome</keyword>
<proteinExistence type="inferred from homology"/>
<dbReference type="PANTHER" id="PTHR48104">
    <property type="entry name" value="METACASPASE-4"/>
    <property type="match status" value="1"/>
</dbReference>
<organism evidence="3 4">
    <name type="scientific">Trichoderma lentiforme</name>
    <dbReference type="NCBI Taxonomy" id="1567552"/>
    <lineage>
        <taxon>Eukaryota</taxon>
        <taxon>Fungi</taxon>
        <taxon>Dikarya</taxon>
        <taxon>Ascomycota</taxon>
        <taxon>Pezizomycotina</taxon>
        <taxon>Sordariomycetes</taxon>
        <taxon>Hypocreomycetidae</taxon>
        <taxon>Hypocreales</taxon>
        <taxon>Hypocreaceae</taxon>
        <taxon>Trichoderma</taxon>
    </lineage>
</organism>
<gene>
    <name evidence="3" type="ORF">CFAM422_005758</name>
</gene>
<evidence type="ECO:0000259" key="2">
    <source>
        <dbReference type="Pfam" id="PF00656"/>
    </source>
</evidence>
<protein>
    <recommendedName>
        <fullName evidence="2">Peptidase C14 caspase domain-containing protein</fullName>
    </recommendedName>
</protein>
<sequence length="669" mass="75794">MCAARPKRYALLVGIDLYLNDGSRHASSHRELSLHHLRGCKNDVEAIYNFLRDEYEFENISTLTSSLLASSSSEQTPVCPIEPADRLPTFTNIKAEFDKIYDCAAAGDFFFFHYSGHGALLQRQKDSPKSKLLDPSLITVDFCCGQPAVRGWQLNQWLKKLDKKGIKVVVTLDSCYSGGSWRSTGDYKSFRTPEDWSPGPNLPIDYQAAADMDQTIESTHRDAELERSWAINPESFTLIAACGEKEKAAEKIVNGKLHGAFTWELLDYLRHSRNRGRGGERGVNVTYRMISDQLNIRLKDQTPTVYGRDRLLFFGNYEPFFAAPIMTQVQENKVIIPAGKAHGVNVGTEFMVFSEIFVGVSFSVDAVEEFQCSAIITNELSLLLKQYHQTVILSRWDLGDKEILRLYIDPAFGLSFRSELQTRLERRIVSPIELLKATEGHMDVLKLDKLEEDDAIIRAPMWLTGSDDTVRPLDLRSSNLDELIADAALALAHIIRFHQIFLLGEQRRSKPPFNVTITPVNGAMANPHPLNQKFRFMFENQSDEDLHIAVLVFSPEFSIEQLYPPKDYSQAISGRRKKSFNFSMALPNGPEWTQKSLYRNFRRDVIRTLVTRGRQVSWKILELPNIWDANATGSCKKPSSTRDGSTMAGSDVDWWSHDEEIVTGSVNCL</sequence>
<dbReference type="Gene3D" id="3.40.50.1460">
    <property type="match status" value="1"/>
</dbReference>
<comment type="caution">
    <text evidence="3">The sequence shown here is derived from an EMBL/GenBank/DDBJ whole genome shotgun (WGS) entry which is preliminary data.</text>
</comment>
<dbReference type="EMBL" id="QLNT01000009">
    <property type="protein sequence ID" value="KAF3072003.1"/>
    <property type="molecule type" value="Genomic_DNA"/>
</dbReference>
<accession>A0A9P5CEW0</accession>
<name>A0A9P5CEW0_9HYPO</name>
<feature type="domain" description="Peptidase C14 caspase" evidence="2">
    <location>
        <begin position="8"/>
        <end position="305"/>
    </location>
</feature>
<dbReference type="GO" id="GO:0005737">
    <property type="term" value="C:cytoplasm"/>
    <property type="evidence" value="ECO:0007669"/>
    <property type="project" value="TreeGrafter"/>
</dbReference>
<dbReference type="GO" id="GO:0004197">
    <property type="term" value="F:cysteine-type endopeptidase activity"/>
    <property type="evidence" value="ECO:0007669"/>
    <property type="project" value="InterPro"/>
</dbReference>
<comment type="similarity">
    <text evidence="1">Belongs to the peptidase C14B family.</text>
</comment>
<evidence type="ECO:0000313" key="3">
    <source>
        <dbReference type="EMBL" id="KAF3072003.1"/>
    </source>
</evidence>
<dbReference type="Proteomes" id="UP000801864">
    <property type="component" value="Unassembled WGS sequence"/>
</dbReference>
<dbReference type="GO" id="GO:0006508">
    <property type="term" value="P:proteolysis"/>
    <property type="evidence" value="ECO:0007669"/>
    <property type="project" value="InterPro"/>
</dbReference>
<evidence type="ECO:0000256" key="1">
    <source>
        <dbReference type="ARBA" id="ARBA00009005"/>
    </source>
</evidence>
<dbReference type="InterPro" id="IPR011600">
    <property type="entry name" value="Pept_C14_caspase"/>
</dbReference>